<feature type="transmembrane region" description="Helical" evidence="1">
    <location>
        <begin position="207"/>
        <end position="230"/>
    </location>
</feature>
<proteinExistence type="predicted"/>
<organism evidence="2 4">
    <name type="scientific">Halanaerobium congolense</name>
    <dbReference type="NCBI Taxonomy" id="54121"/>
    <lineage>
        <taxon>Bacteria</taxon>
        <taxon>Bacillati</taxon>
        <taxon>Bacillota</taxon>
        <taxon>Clostridia</taxon>
        <taxon>Halanaerobiales</taxon>
        <taxon>Halanaerobiaceae</taxon>
        <taxon>Halanaerobium</taxon>
    </lineage>
</organism>
<name>A0A318ED83_9FIRM</name>
<reference evidence="2 4" key="1">
    <citation type="submission" date="2018-04" db="EMBL/GenBank/DDBJ databases">
        <title>Subsurface microbial communities from deep shales in Ohio and West Virginia, USA.</title>
        <authorList>
            <person name="Wrighton K."/>
        </authorList>
    </citation>
    <scope>NUCLEOTIDE SEQUENCE [LARGE SCALE GENOMIC DNA]</scope>
    <source>
        <strain evidence="2 4">MSL28</strain>
    </source>
</reference>
<feature type="transmembrane region" description="Helical" evidence="1">
    <location>
        <begin position="179"/>
        <end position="195"/>
    </location>
</feature>
<feature type="transmembrane region" description="Helical" evidence="1">
    <location>
        <begin position="28"/>
        <end position="61"/>
    </location>
</feature>
<reference evidence="3 5" key="2">
    <citation type="submission" date="2019-03" db="EMBL/GenBank/DDBJ databases">
        <title>Deep subsurface shale carbon reservoir microbial communities from Ohio and West Virginia, USA.</title>
        <authorList>
            <person name="Wrighton K."/>
        </authorList>
    </citation>
    <scope>NUCLEOTIDE SEQUENCE [LARGE SCALE GENOMIC DNA]</scope>
    <source>
        <strain evidence="3 5">UTICA-S4D12</strain>
    </source>
</reference>
<dbReference type="EMBL" id="QICM01000006">
    <property type="protein sequence ID" value="PXV67891.1"/>
    <property type="molecule type" value="Genomic_DNA"/>
</dbReference>
<protein>
    <submittedName>
        <fullName evidence="2">Uncharacterized protein</fullName>
    </submittedName>
</protein>
<dbReference type="Proteomes" id="UP000247389">
    <property type="component" value="Unassembled WGS sequence"/>
</dbReference>
<keyword evidence="1" id="KW-0812">Transmembrane</keyword>
<comment type="caution">
    <text evidence="2">The sequence shown here is derived from an EMBL/GenBank/DDBJ whole genome shotgun (WGS) entry which is preliminary data.</text>
</comment>
<accession>A0A318ED83</accession>
<evidence type="ECO:0000313" key="3">
    <source>
        <dbReference type="EMBL" id="TDS35329.1"/>
    </source>
</evidence>
<evidence type="ECO:0000313" key="2">
    <source>
        <dbReference type="EMBL" id="PXV67891.1"/>
    </source>
</evidence>
<keyword evidence="1" id="KW-1133">Transmembrane helix</keyword>
<evidence type="ECO:0000313" key="5">
    <source>
        <dbReference type="Proteomes" id="UP000295758"/>
    </source>
</evidence>
<evidence type="ECO:0000313" key="4">
    <source>
        <dbReference type="Proteomes" id="UP000247389"/>
    </source>
</evidence>
<gene>
    <name evidence="3" type="ORF">BY453_10144</name>
    <name evidence="2" type="ORF">C8C78_10615</name>
</gene>
<feature type="transmembrane region" description="Helical" evidence="1">
    <location>
        <begin position="73"/>
        <end position="94"/>
    </location>
</feature>
<keyword evidence="1" id="KW-0472">Membrane</keyword>
<dbReference type="AlphaFoldDB" id="A0A318ED83"/>
<feature type="transmembrane region" description="Helical" evidence="1">
    <location>
        <begin position="152"/>
        <end position="172"/>
    </location>
</feature>
<dbReference type="Proteomes" id="UP000295758">
    <property type="component" value="Unassembled WGS sequence"/>
</dbReference>
<evidence type="ECO:0000256" key="1">
    <source>
        <dbReference type="SAM" id="Phobius"/>
    </source>
</evidence>
<dbReference type="EMBL" id="SOAA01000001">
    <property type="protein sequence ID" value="TDS35329.1"/>
    <property type="molecule type" value="Genomic_DNA"/>
</dbReference>
<feature type="transmembrane region" description="Helical" evidence="1">
    <location>
        <begin position="127"/>
        <end position="146"/>
    </location>
</feature>
<sequence>MMLIFKLIIFSFANYFLTEYFKEKETAYLFLGSLTTALFYLLLPEFIIVLPFYIVIFFFALDQKEKKKRPAQLMTFLMPTLAATFSLSYISWVYGYGMRLIYLSGSIFDLSAVGVFSLNFNSFLLNLAKNIPVVSLIYLFMFFWLLFKKTPIRVYVYLYLSPVLLYVGYSYINGNNPGIIFYVPMLLFSLFYFLIFSDEFSLTMERFFYFFLILNFITLLLYLLAVMIILPAFEIGLIEYLGNLLNPVLVYFKEYAVENWPGPGLELIRYFYFR</sequence>